<reference evidence="2 3" key="1">
    <citation type="submission" date="2022-11" db="EMBL/GenBank/DDBJ databases">
        <title>Whole genome sequence of Eschrichtius robustus ER-17-0199.</title>
        <authorList>
            <person name="Bruniche-Olsen A."/>
            <person name="Black A.N."/>
            <person name="Fields C.J."/>
            <person name="Walden K."/>
            <person name="Dewoody J.A."/>
        </authorList>
    </citation>
    <scope>NUCLEOTIDE SEQUENCE [LARGE SCALE GENOMIC DNA]</scope>
    <source>
        <strain evidence="2">ER-17-0199</strain>
        <tissue evidence="2">Blubber</tissue>
    </source>
</reference>
<accession>A0AB34GNH6</accession>
<keyword evidence="3" id="KW-1185">Reference proteome</keyword>
<feature type="region of interest" description="Disordered" evidence="1">
    <location>
        <begin position="124"/>
        <end position="164"/>
    </location>
</feature>
<protein>
    <submittedName>
        <fullName evidence="2">Uncharacterized protein</fullName>
    </submittedName>
</protein>
<gene>
    <name evidence="2" type="ORF">J1605_001042</name>
</gene>
<sequence length="164" mass="16684">MAGVLGRQPHAGIGDAEVPHAGLCPGGARKGMTSAPVAMVTGRSEEASGDVQHLSWTLTRRSDLDRFQKTNAKTPPSVHTVLLGRRLPLCLPPHLPCTPCSPIAPPPLPAHLLHAEAEARVAPARGLARVPDSEGQSLPPPPHAGLGPGAVGKPGAAGPPEEAG</sequence>
<feature type="compositionally biased region" description="Low complexity" evidence="1">
    <location>
        <begin position="153"/>
        <end position="164"/>
    </location>
</feature>
<organism evidence="2 3">
    <name type="scientific">Eschrichtius robustus</name>
    <name type="common">California gray whale</name>
    <name type="synonym">Eschrichtius gibbosus</name>
    <dbReference type="NCBI Taxonomy" id="9764"/>
    <lineage>
        <taxon>Eukaryota</taxon>
        <taxon>Metazoa</taxon>
        <taxon>Chordata</taxon>
        <taxon>Craniata</taxon>
        <taxon>Vertebrata</taxon>
        <taxon>Euteleostomi</taxon>
        <taxon>Mammalia</taxon>
        <taxon>Eutheria</taxon>
        <taxon>Laurasiatheria</taxon>
        <taxon>Artiodactyla</taxon>
        <taxon>Whippomorpha</taxon>
        <taxon>Cetacea</taxon>
        <taxon>Mysticeti</taxon>
        <taxon>Eschrichtiidae</taxon>
        <taxon>Eschrichtius</taxon>
    </lineage>
</organism>
<dbReference type="Proteomes" id="UP001159641">
    <property type="component" value="Unassembled WGS sequence"/>
</dbReference>
<evidence type="ECO:0000256" key="1">
    <source>
        <dbReference type="SAM" id="MobiDB-lite"/>
    </source>
</evidence>
<comment type="caution">
    <text evidence="2">The sequence shown here is derived from an EMBL/GenBank/DDBJ whole genome shotgun (WGS) entry which is preliminary data.</text>
</comment>
<dbReference type="EMBL" id="JAIQCJ010002152">
    <property type="protein sequence ID" value="KAJ8780999.1"/>
    <property type="molecule type" value="Genomic_DNA"/>
</dbReference>
<proteinExistence type="predicted"/>
<evidence type="ECO:0000313" key="3">
    <source>
        <dbReference type="Proteomes" id="UP001159641"/>
    </source>
</evidence>
<dbReference type="AlphaFoldDB" id="A0AB34GNH6"/>
<name>A0AB34GNH6_ESCRO</name>
<evidence type="ECO:0000313" key="2">
    <source>
        <dbReference type="EMBL" id="KAJ8780999.1"/>
    </source>
</evidence>